<dbReference type="PROSITE" id="PS50042">
    <property type="entry name" value="CNMP_BINDING_3"/>
    <property type="match status" value="1"/>
</dbReference>
<sequence>MHQSKARDQFFTLFSPKSSFQLIAGAGTMKVAAMRMVSSILLSLALLAFPANAQLSNIPTKLMRARVVGAGGLGVNNNNRKTLDRRRRPSSSTSSHRRRMKNGGGGNGGGLRQLMSMDTAASSTTPETTTTSPTAAATPSDPVKTATAQPTPTVVSTSNDGSSIASNSPTPSSSTLSTSSKSTTSSVTSKSQHGPVLTKGLTVSLVGMTSIPNESQWESTTSSYYMNVYNDDGELSSGITNVKVQISITNVTIVPSTSDGTKRRKRRRSLSSDNGNTNGGDDATNHINDDTSVAVTYTQTMWYNTAENDSSSNTTTDVDALILKYPLSTDAYRDEYVGQLKHTLDGYEDLTAVSGISIPIQAAYAESGGGLTTGIVIAMAAGGAALLTVLGIIVYVHCRECRSKDNDMESDDDEEYDDNTNSNRQFRHSTTTGGQTLDGVSTVDYDYQRSGAYGAGADRAAGGVSGLSYISDALGTIGSRLSRHTGAAGHNDAATLIDQTVFSDDPAYTQSRYNDGNDDVMVREEMLDIYAPSGKLGVVIDNPDGTPTIHAVKDTSPIATQVFQGDRVVAVDDEDVRGMSAMKVSRLISRKSGNVSRKLTIIRSVRISTVCGCHHGALQQSSSSSIRLLTRPNASAPRRLYQQQQQHSRFSTSPHSASTISTPASSSSYNTFFLSTLQQSLLRPRSLPLPRYLTPRHYTYTLSETFGHASFVLMAISYATSDFLHLRLLAVLGSTSMVVFTYFHPHGRVLWLPLQWNLLFIGINLYRIGKVYYYRYCASNMVSDDMKQFREEHLCTIDPVDYYKLLQLATVEVYDEGTMVMQQGQANPYVRIVLEGELQVLRDGTLTYVLEEGMFVSEGGLHAGLMLRGSIESCCSIVVGPKFDPLTTTITSTATVAATMMTTTSAKDIDGKGGEVVGVSIAEDDTNEQRSQRSNSNSKRQQGDDSMINTNIIISDSNANNAPTTKKEMHRVRCLRWNRTELVDLLLESSNNNTSSSSSSSSGVYGSGGLLGNALRAVLSWDIVRKLKSQRHMLTDGRVKDPTSWSRKREEQGIARYASILQNILRHHSSDEKEDEFRVMRDVLTKYRGIHRIDDESHEKALAKCGTDVGTTLQPSDPPVGIITMAPVTDAPSSDPPQTAIPEVTLSQRGDRAPSSIAPVTNDPTVTEPSPSPSRAPVIGTASPTETPSSKPSITESETPTYSPAGDVKLIGPIQSTGLTVILTGIGNIPNQLEWESTTSDFFVEMYDESSAVYDAKVEVMITDVTNPNGRRRRLNGGDSWRMLQSDSSVQVTYTQSLWYSSLDPNFSMTTDEIAQLPLSTENNRDEYVGRLKSTLDGYESLTSVSEIAVSSNKEISGGDDSGLPLAAIIGISAGSVALALILFIGFVYYKKKTKHDNDVDVDNHHHDDDPISTQTLSTQDMKTSLGGAGGTGSSVPTYGDQSVATVDYDYSRAFGGAGGDVSLVSDAGGTLGSRTGRTGAEEYPEAMTAVPGSSGNTIFSDDPTFDQAYEDLREEVLDIYAPAGKLGVVIDTPDDGAPVIHAVKDTSPIFNKVQVGDKLVAVDDEDVRSMTAIKVSKLISRKSNNASRKLTIIRHVTGSTQ</sequence>
<feature type="region of interest" description="Disordered" evidence="1">
    <location>
        <begin position="1127"/>
        <end position="1206"/>
    </location>
</feature>
<accession>A0ABD3M4S6</accession>
<evidence type="ECO:0000256" key="2">
    <source>
        <dbReference type="SAM" id="Phobius"/>
    </source>
</evidence>
<feature type="transmembrane region" description="Helical" evidence="2">
    <location>
        <begin position="375"/>
        <end position="396"/>
    </location>
</feature>
<dbReference type="SMART" id="SM00228">
    <property type="entry name" value="PDZ"/>
    <property type="match status" value="2"/>
</dbReference>
<name>A0ABD3M4S6_9STRA</name>
<feature type="region of interest" description="Disordered" evidence="1">
    <location>
        <begin position="255"/>
        <end position="288"/>
    </location>
</feature>
<proteinExistence type="predicted"/>
<evidence type="ECO:0000313" key="5">
    <source>
        <dbReference type="Proteomes" id="UP001530293"/>
    </source>
</evidence>
<feature type="domain" description="Cyclic nucleotide-binding" evidence="3">
    <location>
        <begin position="793"/>
        <end position="861"/>
    </location>
</feature>
<feature type="compositionally biased region" description="Low complexity" evidence="1">
    <location>
        <begin position="162"/>
        <end position="191"/>
    </location>
</feature>
<dbReference type="Gene3D" id="2.30.42.10">
    <property type="match status" value="2"/>
</dbReference>
<organism evidence="4 5">
    <name type="scientific">Discostella pseudostelligera</name>
    <dbReference type="NCBI Taxonomy" id="259834"/>
    <lineage>
        <taxon>Eukaryota</taxon>
        <taxon>Sar</taxon>
        <taxon>Stramenopiles</taxon>
        <taxon>Ochrophyta</taxon>
        <taxon>Bacillariophyta</taxon>
        <taxon>Coscinodiscophyceae</taxon>
        <taxon>Thalassiosirophycidae</taxon>
        <taxon>Stephanodiscales</taxon>
        <taxon>Stephanodiscaceae</taxon>
        <taxon>Discostella</taxon>
    </lineage>
</organism>
<dbReference type="EMBL" id="JALLBG020000254">
    <property type="protein sequence ID" value="KAL3757736.1"/>
    <property type="molecule type" value="Genomic_DNA"/>
</dbReference>
<feature type="compositionally biased region" description="Polar residues" evidence="1">
    <location>
        <begin position="1158"/>
        <end position="1169"/>
    </location>
</feature>
<keyword evidence="2" id="KW-1133">Transmembrane helix</keyword>
<feature type="compositionally biased region" description="Polar residues" evidence="1">
    <location>
        <begin position="146"/>
        <end position="161"/>
    </location>
</feature>
<feature type="compositionally biased region" description="Low complexity" evidence="1">
    <location>
        <begin position="119"/>
        <end position="140"/>
    </location>
</feature>
<feature type="compositionally biased region" description="Acidic residues" evidence="1">
    <location>
        <begin position="408"/>
        <end position="418"/>
    </location>
</feature>
<feature type="transmembrane region" description="Helical" evidence="2">
    <location>
        <begin position="1364"/>
        <end position="1390"/>
    </location>
</feature>
<comment type="caution">
    <text evidence="4">The sequence shown here is derived from an EMBL/GenBank/DDBJ whole genome shotgun (WGS) entry which is preliminary data.</text>
</comment>
<dbReference type="InterPro" id="IPR036034">
    <property type="entry name" value="PDZ_sf"/>
</dbReference>
<keyword evidence="2" id="KW-0472">Membrane</keyword>
<feature type="compositionally biased region" description="Low complexity" evidence="1">
    <location>
        <begin position="932"/>
        <end position="961"/>
    </location>
</feature>
<feature type="compositionally biased region" description="Low complexity" evidence="1">
    <location>
        <begin position="271"/>
        <end position="282"/>
    </location>
</feature>
<dbReference type="PANTHER" id="PTHR38909">
    <property type="entry name" value="G PROTEIN GAMMA DOMAIN-CONTAINING PROTEIN"/>
    <property type="match status" value="1"/>
</dbReference>
<dbReference type="Gene3D" id="2.60.120.10">
    <property type="entry name" value="Jelly Rolls"/>
    <property type="match status" value="1"/>
</dbReference>
<keyword evidence="2" id="KW-0812">Transmembrane</keyword>
<feature type="compositionally biased region" description="Polar residues" evidence="1">
    <location>
        <begin position="641"/>
        <end position="650"/>
    </location>
</feature>
<dbReference type="InterPro" id="IPR000595">
    <property type="entry name" value="cNMP-bd_dom"/>
</dbReference>
<dbReference type="InterPro" id="IPR001478">
    <property type="entry name" value="PDZ"/>
</dbReference>
<feature type="region of interest" description="Disordered" evidence="1">
    <location>
        <begin position="71"/>
        <end position="194"/>
    </location>
</feature>
<evidence type="ECO:0000313" key="4">
    <source>
        <dbReference type="EMBL" id="KAL3757736.1"/>
    </source>
</evidence>
<feature type="transmembrane region" description="Helical" evidence="2">
    <location>
        <begin position="724"/>
        <end position="743"/>
    </location>
</feature>
<feature type="region of interest" description="Disordered" evidence="1">
    <location>
        <begin position="921"/>
        <end position="968"/>
    </location>
</feature>
<gene>
    <name evidence="4" type="ORF">ACHAWU_000377</name>
</gene>
<feature type="compositionally biased region" description="Low complexity" evidence="1">
    <location>
        <begin position="651"/>
        <end position="665"/>
    </location>
</feature>
<dbReference type="SUPFAM" id="SSF50156">
    <property type="entry name" value="PDZ domain-like"/>
    <property type="match status" value="2"/>
</dbReference>
<feature type="region of interest" description="Disordered" evidence="1">
    <location>
        <begin position="637"/>
        <end position="665"/>
    </location>
</feature>
<evidence type="ECO:0000259" key="3">
    <source>
        <dbReference type="PROSITE" id="PS50042"/>
    </source>
</evidence>
<keyword evidence="5" id="KW-1185">Reference proteome</keyword>
<dbReference type="PANTHER" id="PTHR38909:SF1">
    <property type="entry name" value="G PROTEIN GAMMA DOMAIN-CONTAINING PROTEIN"/>
    <property type="match status" value="1"/>
</dbReference>
<dbReference type="SUPFAM" id="SSF51206">
    <property type="entry name" value="cAMP-binding domain-like"/>
    <property type="match status" value="1"/>
</dbReference>
<evidence type="ECO:0000256" key="1">
    <source>
        <dbReference type="SAM" id="MobiDB-lite"/>
    </source>
</evidence>
<dbReference type="InterPro" id="IPR014710">
    <property type="entry name" value="RmlC-like_jellyroll"/>
</dbReference>
<reference evidence="4 5" key="1">
    <citation type="submission" date="2024-10" db="EMBL/GenBank/DDBJ databases">
        <title>Updated reference genomes for cyclostephanoid diatoms.</title>
        <authorList>
            <person name="Roberts W.R."/>
            <person name="Alverson A.J."/>
        </authorList>
    </citation>
    <scope>NUCLEOTIDE SEQUENCE [LARGE SCALE GENOMIC DNA]</scope>
    <source>
        <strain evidence="4 5">AJA232-27</strain>
    </source>
</reference>
<feature type="region of interest" description="Disordered" evidence="1">
    <location>
        <begin position="404"/>
        <end position="437"/>
    </location>
</feature>
<protein>
    <recommendedName>
        <fullName evidence="3">Cyclic nucleotide-binding domain-containing protein</fullName>
    </recommendedName>
</protein>
<feature type="compositionally biased region" description="Polar residues" evidence="1">
    <location>
        <begin position="428"/>
        <end position="437"/>
    </location>
</feature>
<feature type="compositionally biased region" description="Basic residues" evidence="1">
    <location>
        <begin position="83"/>
        <end position="101"/>
    </location>
</feature>
<dbReference type="Proteomes" id="UP001530293">
    <property type="component" value="Unassembled WGS sequence"/>
</dbReference>
<dbReference type="InterPro" id="IPR018490">
    <property type="entry name" value="cNMP-bd_dom_sf"/>
</dbReference>
<feature type="compositionally biased region" description="Polar residues" evidence="1">
    <location>
        <begin position="1182"/>
        <end position="1202"/>
    </location>
</feature>
<feature type="compositionally biased region" description="Gly residues" evidence="1">
    <location>
        <begin position="102"/>
        <end position="111"/>
    </location>
</feature>